<proteinExistence type="predicted"/>
<accession>A0A2P2NCF7</accession>
<protein>
    <submittedName>
        <fullName evidence="1">Uncharacterized protein</fullName>
    </submittedName>
</protein>
<dbReference type="EMBL" id="GGEC01059671">
    <property type="protein sequence ID" value="MBX40155.1"/>
    <property type="molecule type" value="Transcribed_RNA"/>
</dbReference>
<name>A0A2P2NCF7_RHIMU</name>
<dbReference type="AlphaFoldDB" id="A0A2P2NCF7"/>
<evidence type="ECO:0000313" key="1">
    <source>
        <dbReference type="EMBL" id="MBX40155.1"/>
    </source>
</evidence>
<organism evidence="1">
    <name type="scientific">Rhizophora mucronata</name>
    <name type="common">Asiatic mangrove</name>
    <dbReference type="NCBI Taxonomy" id="61149"/>
    <lineage>
        <taxon>Eukaryota</taxon>
        <taxon>Viridiplantae</taxon>
        <taxon>Streptophyta</taxon>
        <taxon>Embryophyta</taxon>
        <taxon>Tracheophyta</taxon>
        <taxon>Spermatophyta</taxon>
        <taxon>Magnoliopsida</taxon>
        <taxon>eudicotyledons</taxon>
        <taxon>Gunneridae</taxon>
        <taxon>Pentapetalae</taxon>
        <taxon>rosids</taxon>
        <taxon>fabids</taxon>
        <taxon>Malpighiales</taxon>
        <taxon>Rhizophoraceae</taxon>
        <taxon>Rhizophora</taxon>
    </lineage>
</organism>
<sequence length="40" mass="4383">MKGNGGPKINCANHIITTNCSHDITIALSFPNCQKKKMPR</sequence>
<reference evidence="1" key="1">
    <citation type="submission" date="2018-02" db="EMBL/GenBank/DDBJ databases">
        <title>Rhizophora mucronata_Transcriptome.</title>
        <authorList>
            <person name="Meera S.P."/>
            <person name="Sreeshan A."/>
            <person name="Augustine A."/>
        </authorList>
    </citation>
    <scope>NUCLEOTIDE SEQUENCE</scope>
    <source>
        <tissue evidence="1">Leaf</tissue>
    </source>
</reference>